<organism evidence="2 3">
    <name type="scientific">Triparma retinervis</name>
    <dbReference type="NCBI Taxonomy" id="2557542"/>
    <lineage>
        <taxon>Eukaryota</taxon>
        <taxon>Sar</taxon>
        <taxon>Stramenopiles</taxon>
        <taxon>Ochrophyta</taxon>
        <taxon>Bolidophyceae</taxon>
        <taxon>Parmales</taxon>
        <taxon>Triparmaceae</taxon>
        <taxon>Triparma</taxon>
    </lineage>
</organism>
<dbReference type="AlphaFoldDB" id="A0A9W6ZYY5"/>
<feature type="compositionally biased region" description="Basic and acidic residues" evidence="1">
    <location>
        <begin position="490"/>
        <end position="504"/>
    </location>
</feature>
<evidence type="ECO:0000313" key="3">
    <source>
        <dbReference type="Proteomes" id="UP001165082"/>
    </source>
</evidence>
<feature type="compositionally biased region" description="Basic and acidic residues" evidence="1">
    <location>
        <begin position="430"/>
        <end position="446"/>
    </location>
</feature>
<dbReference type="EMBL" id="BRXZ01004994">
    <property type="protein sequence ID" value="GMH58390.1"/>
    <property type="molecule type" value="Genomic_DNA"/>
</dbReference>
<comment type="caution">
    <text evidence="2">The sequence shown here is derived from an EMBL/GenBank/DDBJ whole genome shotgun (WGS) entry which is preliminary data.</text>
</comment>
<feature type="region of interest" description="Disordered" evidence="1">
    <location>
        <begin position="490"/>
        <end position="521"/>
    </location>
</feature>
<feature type="compositionally biased region" description="Basic and acidic residues" evidence="1">
    <location>
        <begin position="453"/>
        <end position="473"/>
    </location>
</feature>
<sequence length="693" mass="77916">MFQIVPQREPNNIVARAGATLLYEQWKAAQGPGPASNFTLKVLILSDAKLEVGEGGILVAFVSAMSYMEGPPDDPITQSWTDNCATNKIVRFLVGGDQGGYGCVGNYIIINGRSQTNCKESVARMRRDSHPVVASLLEHARADGVKVAILLGSAHVAASIRPIIGRLRTVRDNISVSTLRFHPCLWANPRGNDQLLLKELARTLLMGDGGTNEIDGGGDFYVEFERLIAGLWDEENDERKFLGTSRGDARIGVVPAFGAPLGWSYENAPDGPNGERGFYTVLDKIDPPLMKLDGIRLDEAEVEENREEHSKEFCHVRKLVPKDGQSFSSRAKEHHENTIEGKVEKHRQVLLAALPQDCSQEDLEAVEVKLKEKQEQEWQNRSEGWIGAKVVKKKAEIAATREKAEEAKDDDKRKRLHGLVDKLKKELKELEEKQEHQRQNRSEGRIGAKVAKKKAEIAATREKAEEAKDDDERKRLHGLVEKLKKELKELEEKQEHQRQNRSEGRINITDSDGFKPDNTAPKSKEMIEKMTNTWRKRLATGLGDKVDRIPKDIITNVPKISFDDPLSEELLGHFKVVMASLIHRSLGPDLGVTIWYMNKKSRTTSILTTKEAKHFREYLHRLQAGDRPFGEKGLWIKHHEDVTFINNVGDLEKELVKIETMSPDDRAKLRGNATKKHAGGTNTRGRSKRNRVG</sequence>
<evidence type="ECO:0000313" key="2">
    <source>
        <dbReference type="EMBL" id="GMH58390.1"/>
    </source>
</evidence>
<keyword evidence="3" id="KW-1185">Reference proteome</keyword>
<feature type="region of interest" description="Disordered" evidence="1">
    <location>
        <begin position="430"/>
        <end position="473"/>
    </location>
</feature>
<name>A0A9W6ZYY5_9STRA</name>
<gene>
    <name evidence="2" type="ORF">TrRE_jg8770</name>
</gene>
<protein>
    <submittedName>
        <fullName evidence="2">Uncharacterized protein</fullName>
    </submittedName>
</protein>
<reference evidence="2" key="1">
    <citation type="submission" date="2022-07" db="EMBL/GenBank/DDBJ databases">
        <title>Genome analysis of Parmales, a sister group of diatoms, reveals the evolutionary specialization of diatoms from phago-mixotrophs to photoautotrophs.</title>
        <authorList>
            <person name="Ban H."/>
            <person name="Sato S."/>
            <person name="Yoshikawa S."/>
            <person name="Kazumasa Y."/>
            <person name="Nakamura Y."/>
            <person name="Ichinomiya M."/>
            <person name="Saitoh K."/>
            <person name="Sato N."/>
            <person name="Blanc-Mathieu R."/>
            <person name="Endo H."/>
            <person name="Kuwata A."/>
            <person name="Ogata H."/>
        </authorList>
    </citation>
    <scope>NUCLEOTIDE SEQUENCE</scope>
</reference>
<proteinExistence type="predicted"/>
<accession>A0A9W6ZYY5</accession>
<dbReference type="Proteomes" id="UP001165082">
    <property type="component" value="Unassembled WGS sequence"/>
</dbReference>
<feature type="region of interest" description="Disordered" evidence="1">
    <location>
        <begin position="662"/>
        <end position="693"/>
    </location>
</feature>
<evidence type="ECO:0000256" key="1">
    <source>
        <dbReference type="SAM" id="MobiDB-lite"/>
    </source>
</evidence>